<dbReference type="GO" id="GO:0051536">
    <property type="term" value="F:iron-sulfur cluster binding"/>
    <property type="evidence" value="ECO:0007669"/>
    <property type="project" value="InterPro"/>
</dbReference>
<dbReference type="AlphaFoldDB" id="A0A3B0R9L6"/>
<sequence length="146" mass="16442">MIDQLYQKAILKYAAAATGNGKLKSFDRTITTHNPLCGDRITIYIALNGDKITAFSHETKACVLCQASASILGECVIDENRHDLRAIYNDLKFNLEHKSWPDVKWASNKWDALNIFAPVSDHKNRFTCVTLPFESILEALDENNVL</sequence>
<protein>
    <recommendedName>
        <fullName evidence="1">NIF system FeS cluster assembly NifU N-terminal domain-containing protein</fullName>
    </recommendedName>
</protein>
<gene>
    <name evidence="2" type="ORF">MNBD_ALPHA02-1670</name>
</gene>
<proteinExistence type="predicted"/>
<accession>A0A3B0R9L6</accession>
<dbReference type="GO" id="GO:0005506">
    <property type="term" value="F:iron ion binding"/>
    <property type="evidence" value="ECO:0007669"/>
    <property type="project" value="InterPro"/>
</dbReference>
<dbReference type="CDD" id="cd06664">
    <property type="entry name" value="IscU_like"/>
    <property type="match status" value="1"/>
</dbReference>
<dbReference type="Gene3D" id="3.90.1010.10">
    <property type="match status" value="1"/>
</dbReference>
<evidence type="ECO:0000313" key="2">
    <source>
        <dbReference type="EMBL" id="VAV88147.1"/>
    </source>
</evidence>
<organism evidence="2">
    <name type="scientific">hydrothermal vent metagenome</name>
    <dbReference type="NCBI Taxonomy" id="652676"/>
    <lineage>
        <taxon>unclassified sequences</taxon>
        <taxon>metagenomes</taxon>
        <taxon>ecological metagenomes</taxon>
    </lineage>
</organism>
<dbReference type="Pfam" id="PF01592">
    <property type="entry name" value="NifU_N"/>
    <property type="match status" value="1"/>
</dbReference>
<dbReference type="InterPro" id="IPR002871">
    <property type="entry name" value="NIF_FeS_clus_asmbl_NifU_N"/>
</dbReference>
<evidence type="ECO:0000259" key="1">
    <source>
        <dbReference type="Pfam" id="PF01592"/>
    </source>
</evidence>
<name>A0A3B0R9L6_9ZZZZ</name>
<dbReference type="EMBL" id="UOED01000031">
    <property type="protein sequence ID" value="VAV88147.1"/>
    <property type="molecule type" value="Genomic_DNA"/>
</dbReference>
<dbReference type="GO" id="GO:0016226">
    <property type="term" value="P:iron-sulfur cluster assembly"/>
    <property type="evidence" value="ECO:0007669"/>
    <property type="project" value="InterPro"/>
</dbReference>
<feature type="domain" description="NIF system FeS cluster assembly NifU N-terminal" evidence="1">
    <location>
        <begin position="6"/>
        <end position="126"/>
    </location>
</feature>
<dbReference type="SUPFAM" id="SSF82649">
    <property type="entry name" value="SufE/NifU"/>
    <property type="match status" value="1"/>
</dbReference>
<reference evidence="2" key="1">
    <citation type="submission" date="2018-06" db="EMBL/GenBank/DDBJ databases">
        <authorList>
            <person name="Zhirakovskaya E."/>
        </authorList>
    </citation>
    <scope>NUCLEOTIDE SEQUENCE</scope>
</reference>